<dbReference type="InterPro" id="IPR011008">
    <property type="entry name" value="Dimeric_a/b-barrel"/>
</dbReference>
<reference evidence="3" key="1">
    <citation type="submission" date="2022-12" db="EMBL/GenBank/DDBJ databases">
        <authorList>
            <person name="Petersen C."/>
        </authorList>
    </citation>
    <scope>NUCLEOTIDE SEQUENCE</scope>
    <source>
        <strain evidence="3">IBT 29677</strain>
    </source>
</reference>
<evidence type="ECO:0000313" key="3">
    <source>
        <dbReference type="EMBL" id="KAJ5387144.1"/>
    </source>
</evidence>
<reference evidence="3" key="2">
    <citation type="journal article" date="2023" name="IMA Fungus">
        <title>Comparative genomic study of the Penicillium genus elucidates a diverse pangenome and 15 lateral gene transfer events.</title>
        <authorList>
            <person name="Petersen C."/>
            <person name="Sorensen T."/>
            <person name="Nielsen M.R."/>
            <person name="Sondergaard T.E."/>
            <person name="Sorensen J.L."/>
            <person name="Fitzpatrick D.A."/>
            <person name="Frisvad J.C."/>
            <person name="Nielsen K.L."/>
        </authorList>
    </citation>
    <scope>NUCLEOTIDE SEQUENCE</scope>
    <source>
        <strain evidence="3">IBT 29677</strain>
    </source>
</reference>
<evidence type="ECO:0000259" key="2">
    <source>
        <dbReference type="Pfam" id="PF07110"/>
    </source>
</evidence>
<dbReference type="GO" id="GO:0016491">
    <property type="term" value="F:oxidoreductase activity"/>
    <property type="evidence" value="ECO:0007669"/>
    <property type="project" value="InterPro"/>
</dbReference>
<organism evidence="3 4">
    <name type="scientific">Penicillium cosmopolitanum</name>
    <dbReference type="NCBI Taxonomy" id="1131564"/>
    <lineage>
        <taxon>Eukaryota</taxon>
        <taxon>Fungi</taxon>
        <taxon>Dikarya</taxon>
        <taxon>Ascomycota</taxon>
        <taxon>Pezizomycotina</taxon>
        <taxon>Eurotiomycetes</taxon>
        <taxon>Eurotiomycetidae</taxon>
        <taxon>Eurotiales</taxon>
        <taxon>Aspergillaceae</taxon>
        <taxon>Penicillium</taxon>
    </lineage>
</organism>
<comment type="caution">
    <text evidence="3">The sequence shown here is derived from an EMBL/GenBank/DDBJ whole genome shotgun (WGS) entry which is preliminary data.</text>
</comment>
<dbReference type="OrthoDB" id="2519291at2759"/>
<dbReference type="InterPro" id="IPR009799">
    <property type="entry name" value="EthD_dom"/>
</dbReference>
<dbReference type="Pfam" id="PF07110">
    <property type="entry name" value="EthD"/>
    <property type="match status" value="1"/>
</dbReference>
<dbReference type="Gene3D" id="3.30.70.100">
    <property type="match status" value="1"/>
</dbReference>
<keyword evidence="4" id="KW-1185">Reference proteome</keyword>
<evidence type="ECO:0000313" key="4">
    <source>
        <dbReference type="Proteomes" id="UP001147747"/>
    </source>
</evidence>
<dbReference type="AlphaFoldDB" id="A0A9W9VQ12"/>
<sequence>MPVRLIIISYRKPGLSPELFKSLYEDHVNLIKRLAVDTFPLSHQRSYIARTTVSCPPDDATTRNRLTPATVPRGAQSDFDFDAIAELGFADRAALDRFSARVQEPDVAAEIAADEDKFLERSTVAIAMIDEMRETRNEF</sequence>
<dbReference type="RefSeq" id="XP_056484942.1">
    <property type="nucleotide sequence ID" value="XM_056634322.1"/>
</dbReference>
<dbReference type="SUPFAM" id="SSF54909">
    <property type="entry name" value="Dimeric alpha+beta barrel"/>
    <property type="match status" value="1"/>
</dbReference>
<dbReference type="GeneID" id="81373302"/>
<protein>
    <recommendedName>
        <fullName evidence="2">EthD domain-containing protein</fullName>
    </recommendedName>
</protein>
<comment type="similarity">
    <text evidence="1">Belongs to the tpcK family.</text>
</comment>
<dbReference type="Proteomes" id="UP001147747">
    <property type="component" value="Unassembled WGS sequence"/>
</dbReference>
<dbReference type="EMBL" id="JAPZBU010000009">
    <property type="protein sequence ID" value="KAJ5387144.1"/>
    <property type="molecule type" value="Genomic_DNA"/>
</dbReference>
<accession>A0A9W9VQ12</accession>
<proteinExistence type="inferred from homology"/>
<evidence type="ECO:0000256" key="1">
    <source>
        <dbReference type="ARBA" id="ARBA00005986"/>
    </source>
</evidence>
<feature type="domain" description="EthD" evidence="2">
    <location>
        <begin position="12"/>
        <end position="121"/>
    </location>
</feature>
<name>A0A9W9VQ12_9EURO</name>
<gene>
    <name evidence="3" type="ORF">N7509_009685</name>
</gene>